<organism evidence="2">
    <name type="scientific">uncultured Sphingomonadaceae bacterium</name>
    <dbReference type="NCBI Taxonomy" id="169976"/>
    <lineage>
        <taxon>Bacteria</taxon>
        <taxon>Pseudomonadati</taxon>
        <taxon>Pseudomonadota</taxon>
        <taxon>Alphaproteobacteria</taxon>
        <taxon>Sphingomonadales</taxon>
        <taxon>Sphingomonadaceae</taxon>
        <taxon>environmental samples</taxon>
    </lineage>
</organism>
<dbReference type="EC" id="2.7.7.7" evidence="2"/>
<dbReference type="SMART" id="SM00382">
    <property type="entry name" value="AAA"/>
    <property type="match status" value="1"/>
</dbReference>
<dbReference type="AlphaFoldDB" id="A0A6J4THZ7"/>
<evidence type="ECO:0000313" key="2">
    <source>
        <dbReference type="EMBL" id="CAA9523154.1"/>
    </source>
</evidence>
<evidence type="ECO:0000259" key="1">
    <source>
        <dbReference type="SMART" id="SM00382"/>
    </source>
</evidence>
<dbReference type="InterPro" id="IPR027417">
    <property type="entry name" value="P-loop_NTPase"/>
</dbReference>
<dbReference type="GO" id="GO:0003887">
    <property type="term" value="F:DNA-directed DNA polymerase activity"/>
    <property type="evidence" value="ECO:0007669"/>
    <property type="project" value="UniProtKB-EC"/>
</dbReference>
<protein>
    <submittedName>
        <fullName evidence="2">DNA polymerase III delta prime subunit</fullName>
        <ecNumber evidence="2">2.7.7.7</ecNumber>
    </submittedName>
</protein>
<dbReference type="GO" id="GO:0006261">
    <property type="term" value="P:DNA-templated DNA replication"/>
    <property type="evidence" value="ECO:0007669"/>
    <property type="project" value="TreeGrafter"/>
</dbReference>
<keyword evidence="2" id="KW-0808">Transferase</keyword>
<name>A0A6J4THZ7_9SPHN</name>
<reference evidence="2" key="1">
    <citation type="submission" date="2020-02" db="EMBL/GenBank/DDBJ databases">
        <authorList>
            <person name="Meier V. D."/>
        </authorList>
    </citation>
    <scope>NUCLEOTIDE SEQUENCE</scope>
    <source>
        <strain evidence="2">AVDCRST_MAG39</strain>
    </source>
</reference>
<dbReference type="NCBIfam" id="NF005677">
    <property type="entry name" value="PRK07471.1"/>
    <property type="match status" value="1"/>
</dbReference>
<dbReference type="Gene3D" id="3.40.50.300">
    <property type="entry name" value="P-loop containing nucleotide triphosphate hydrolases"/>
    <property type="match status" value="1"/>
</dbReference>
<dbReference type="PANTHER" id="PTHR11669">
    <property type="entry name" value="REPLICATION FACTOR C / DNA POLYMERASE III GAMMA-TAU SUBUNIT"/>
    <property type="match status" value="1"/>
</dbReference>
<keyword evidence="2" id="KW-0548">Nucleotidyltransferase</keyword>
<dbReference type="SUPFAM" id="SSF52540">
    <property type="entry name" value="P-loop containing nucleoside triphosphate hydrolases"/>
    <property type="match status" value="1"/>
</dbReference>
<accession>A0A6J4THZ7</accession>
<gene>
    <name evidence="2" type="ORF">AVDCRST_MAG39-2661</name>
</gene>
<dbReference type="PANTHER" id="PTHR11669:SF8">
    <property type="entry name" value="DNA POLYMERASE III SUBUNIT DELTA"/>
    <property type="match status" value="1"/>
</dbReference>
<dbReference type="EMBL" id="CADCVW010000107">
    <property type="protein sequence ID" value="CAA9523154.1"/>
    <property type="molecule type" value="Genomic_DNA"/>
</dbReference>
<proteinExistence type="predicted"/>
<dbReference type="InterPro" id="IPR003593">
    <property type="entry name" value="AAA+_ATPase"/>
</dbReference>
<dbReference type="InterPro" id="IPR050238">
    <property type="entry name" value="DNA_Rep/Repair_Clamp_Loader"/>
</dbReference>
<feature type="domain" description="AAA+ ATPase" evidence="1">
    <location>
        <begin position="23"/>
        <end position="178"/>
    </location>
</feature>
<dbReference type="Pfam" id="PF13177">
    <property type="entry name" value="DNA_pol3_delta2"/>
    <property type="match status" value="1"/>
</dbReference>
<sequence length="330" mass="35270">MTALVGHEEAVASLLRAMAGGRGHHAWLLTGPRGVGKGTFARAAAARLLADAAGPPVAPDRLEPPHEHPVAALIAAGSHPDLRVLERPEKDGGELARSIGVDQVRSLGRMFATTPALSFRRVVIVDAADDLEREGANSLLKNLEEPPAGTVFLLVSHRPGGLLPTILSRCRSLRFRPLGEADMRRFVERELPPMPDAERDALVALAEGAPGAATRYAGLGVAELDRELRALTVEGDPANARRAALAAQLAPKKVQPRYELFLERAPRLIAEAARERRGEALASALRLWEAARDLSGSAARLSLDPQTTVFEMTGLLAALALEPAEQRRHG</sequence>